<accession>W0SJK6</accession>
<dbReference type="InterPro" id="IPR035093">
    <property type="entry name" value="RelE/ParE_toxin_dom_sf"/>
</dbReference>
<dbReference type="Proteomes" id="UP000031637">
    <property type="component" value="Chromosome"/>
</dbReference>
<evidence type="ECO:0000313" key="3">
    <source>
        <dbReference type="EMBL" id="BAO30886.1"/>
    </source>
</evidence>
<dbReference type="PANTHER" id="PTHR33755:SF6">
    <property type="entry name" value="PLASMID STABILIZATION SYSTEM PROTEIN"/>
    <property type="match status" value="1"/>
</dbReference>
<protein>
    <submittedName>
        <fullName evidence="3">Plasmid stabilization system</fullName>
    </submittedName>
</protein>
<dbReference type="STRING" id="1223802.SUTH_03108"/>
<dbReference type="AlphaFoldDB" id="W0SJK6"/>
<dbReference type="RefSeq" id="WP_041100497.1">
    <property type="nucleotide sequence ID" value="NZ_AP012547.1"/>
</dbReference>
<dbReference type="EMBL" id="AP012547">
    <property type="protein sequence ID" value="BAO30886.1"/>
    <property type="molecule type" value="Genomic_DNA"/>
</dbReference>
<dbReference type="InterPro" id="IPR051803">
    <property type="entry name" value="TA_system_RelE-like_toxin"/>
</dbReference>
<keyword evidence="4" id="KW-1185">Reference proteome</keyword>
<proteinExistence type="inferred from homology"/>
<dbReference type="KEGG" id="shd:SUTH_03108"/>
<organism evidence="3 4">
    <name type="scientific">Sulfuritalea hydrogenivorans sk43H</name>
    <dbReference type="NCBI Taxonomy" id="1223802"/>
    <lineage>
        <taxon>Bacteria</taxon>
        <taxon>Pseudomonadati</taxon>
        <taxon>Pseudomonadota</taxon>
        <taxon>Betaproteobacteria</taxon>
        <taxon>Nitrosomonadales</taxon>
        <taxon>Sterolibacteriaceae</taxon>
        <taxon>Sulfuritalea</taxon>
    </lineage>
</organism>
<comment type="similarity">
    <text evidence="1">Belongs to the RelE toxin family.</text>
</comment>
<gene>
    <name evidence="3" type="ORF">SUTH_03108</name>
</gene>
<dbReference type="Pfam" id="PF05016">
    <property type="entry name" value="ParE_toxin"/>
    <property type="match status" value="1"/>
</dbReference>
<name>W0SJK6_9PROT</name>
<dbReference type="Gene3D" id="3.30.2310.20">
    <property type="entry name" value="RelE-like"/>
    <property type="match status" value="1"/>
</dbReference>
<evidence type="ECO:0000256" key="1">
    <source>
        <dbReference type="ARBA" id="ARBA00006226"/>
    </source>
</evidence>
<reference evidence="3 4" key="1">
    <citation type="journal article" date="2014" name="Syst. Appl. Microbiol.">
        <title>Complete genomes of freshwater sulfur oxidizers Sulfuricella denitrificans skB26 and Sulfuritalea hydrogenivorans sk43H: genetic insights into the sulfur oxidation pathway of betaproteobacteria.</title>
        <authorList>
            <person name="Watanabe T."/>
            <person name="Kojima H."/>
            <person name="Fukui M."/>
        </authorList>
    </citation>
    <scope>NUCLEOTIDE SEQUENCE [LARGE SCALE GENOMIC DNA]</scope>
    <source>
        <strain evidence="3">DSM22779</strain>
    </source>
</reference>
<dbReference type="HOGENOM" id="CLU_147162_10_3_4"/>
<keyword evidence="2" id="KW-1277">Toxin-antitoxin system</keyword>
<evidence type="ECO:0000256" key="2">
    <source>
        <dbReference type="ARBA" id="ARBA00022649"/>
    </source>
</evidence>
<dbReference type="OrthoDB" id="9798046at2"/>
<sequence length="104" mass="11796">MAKIGFSPKSRQDLLDIGDYIAKDNRANARRFVAKLMEQCQRIGNAPMGYVSRDDLAQGLRMAALERYVIFFRVIDNTVRIERVLHGARNLPAILERDGEDSAD</sequence>
<evidence type="ECO:0000313" key="4">
    <source>
        <dbReference type="Proteomes" id="UP000031637"/>
    </source>
</evidence>
<dbReference type="InterPro" id="IPR007712">
    <property type="entry name" value="RelE/ParE_toxin"/>
</dbReference>
<dbReference type="PANTHER" id="PTHR33755">
    <property type="entry name" value="TOXIN PARE1-RELATED"/>
    <property type="match status" value="1"/>
</dbReference>